<evidence type="ECO:0000313" key="2">
    <source>
        <dbReference type="EMBL" id="GGQ83034.1"/>
    </source>
</evidence>
<dbReference type="EMBL" id="BMQK01000020">
    <property type="protein sequence ID" value="GGQ83034.1"/>
    <property type="molecule type" value="Genomic_DNA"/>
</dbReference>
<comment type="caution">
    <text evidence="2">The sequence shown here is derived from an EMBL/GenBank/DDBJ whole genome shotgun (WGS) entry which is preliminary data.</text>
</comment>
<dbReference type="SUPFAM" id="SSF53474">
    <property type="entry name" value="alpha/beta-Hydrolases"/>
    <property type="match status" value="1"/>
</dbReference>
<proteinExistence type="predicted"/>
<dbReference type="InterPro" id="IPR029058">
    <property type="entry name" value="AB_hydrolase_fold"/>
</dbReference>
<feature type="compositionally biased region" description="Polar residues" evidence="1">
    <location>
        <begin position="1"/>
        <end position="16"/>
    </location>
</feature>
<name>A0A918BQZ0_9ACTN</name>
<evidence type="ECO:0000256" key="1">
    <source>
        <dbReference type="SAM" id="MobiDB-lite"/>
    </source>
</evidence>
<reference evidence="2" key="2">
    <citation type="submission" date="2020-09" db="EMBL/GenBank/DDBJ databases">
        <authorList>
            <person name="Sun Q."/>
            <person name="Ohkuma M."/>
        </authorList>
    </citation>
    <scope>NUCLEOTIDE SEQUENCE</scope>
    <source>
        <strain evidence="2">JCM 3131</strain>
    </source>
</reference>
<gene>
    <name evidence="2" type="ORF">GCM10010145_60870</name>
</gene>
<dbReference type="Proteomes" id="UP000620156">
    <property type="component" value="Unassembled WGS sequence"/>
</dbReference>
<organism evidence="2 3">
    <name type="scientific">Streptomyces ruber</name>
    <dbReference type="NCBI Taxonomy" id="83378"/>
    <lineage>
        <taxon>Bacteria</taxon>
        <taxon>Bacillati</taxon>
        <taxon>Actinomycetota</taxon>
        <taxon>Actinomycetes</taxon>
        <taxon>Kitasatosporales</taxon>
        <taxon>Streptomycetaceae</taxon>
        <taxon>Streptomyces</taxon>
    </lineage>
</organism>
<keyword evidence="3" id="KW-1185">Reference proteome</keyword>
<protein>
    <recommendedName>
        <fullName evidence="4">Alpha/beta hydrolase</fullName>
    </recommendedName>
</protein>
<evidence type="ECO:0008006" key="4">
    <source>
        <dbReference type="Google" id="ProtNLM"/>
    </source>
</evidence>
<feature type="region of interest" description="Disordered" evidence="1">
    <location>
        <begin position="1"/>
        <end position="49"/>
    </location>
</feature>
<accession>A0A918BQZ0</accession>
<dbReference type="AlphaFoldDB" id="A0A918BQZ0"/>
<reference evidence="2" key="1">
    <citation type="journal article" date="2014" name="Int. J. Syst. Evol. Microbiol.">
        <title>Complete genome sequence of Corynebacterium casei LMG S-19264T (=DSM 44701T), isolated from a smear-ripened cheese.</title>
        <authorList>
            <consortium name="US DOE Joint Genome Institute (JGI-PGF)"/>
            <person name="Walter F."/>
            <person name="Albersmeier A."/>
            <person name="Kalinowski J."/>
            <person name="Ruckert C."/>
        </authorList>
    </citation>
    <scope>NUCLEOTIDE SEQUENCE</scope>
    <source>
        <strain evidence="2">JCM 3131</strain>
    </source>
</reference>
<sequence length="73" mass="7476">MKSLSPCTTGTGTSASVPYEASGRRTAETVPGAQPAVIPGAPHGLDVPHTEGFGQALLGFLDELDRPTDRLTA</sequence>
<evidence type="ECO:0000313" key="3">
    <source>
        <dbReference type="Proteomes" id="UP000620156"/>
    </source>
</evidence>